<feature type="region of interest" description="Disordered" evidence="2">
    <location>
        <begin position="235"/>
        <end position="283"/>
    </location>
</feature>
<feature type="compositionally biased region" description="Basic and acidic residues" evidence="2">
    <location>
        <begin position="245"/>
        <end position="260"/>
    </location>
</feature>
<keyword evidence="1" id="KW-0539">Nucleus</keyword>
<organism evidence="3 4">
    <name type="scientific">Monilinia laxa</name>
    <name type="common">Brown rot fungus</name>
    <name type="synonym">Sclerotinia laxa</name>
    <dbReference type="NCBI Taxonomy" id="61186"/>
    <lineage>
        <taxon>Eukaryota</taxon>
        <taxon>Fungi</taxon>
        <taxon>Dikarya</taxon>
        <taxon>Ascomycota</taxon>
        <taxon>Pezizomycotina</taxon>
        <taxon>Leotiomycetes</taxon>
        <taxon>Helotiales</taxon>
        <taxon>Sclerotiniaceae</taxon>
        <taxon>Monilinia</taxon>
    </lineage>
</organism>
<evidence type="ECO:0000256" key="1">
    <source>
        <dbReference type="ARBA" id="ARBA00023242"/>
    </source>
</evidence>
<feature type="compositionally biased region" description="Basic and acidic residues" evidence="2">
    <location>
        <begin position="331"/>
        <end position="341"/>
    </location>
</feature>
<feature type="region of interest" description="Disordered" evidence="2">
    <location>
        <begin position="134"/>
        <end position="186"/>
    </location>
</feature>
<evidence type="ECO:0000313" key="4">
    <source>
        <dbReference type="Proteomes" id="UP000326757"/>
    </source>
</evidence>
<proteinExistence type="predicted"/>
<dbReference type="GO" id="GO:0000981">
    <property type="term" value="F:DNA-binding transcription factor activity, RNA polymerase II-specific"/>
    <property type="evidence" value="ECO:0007669"/>
    <property type="project" value="InterPro"/>
</dbReference>
<comment type="caution">
    <text evidence="3">The sequence shown here is derived from an EMBL/GenBank/DDBJ whole genome shotgun (WGS) entry which is preliminary data.</text>
</comment>
<evidence type="ECO:0000313" key="3">
    <source>
        <dbReference type="EMBL" id="KAB8300975.1"/>
    </source>
</evidence>
<feature type="compositionally biased region" description="Acidic residues" evidence="2">
    <location>
        <begin position="342"/>
        <end position="356"/>
    </location>
</feature>
<evidence type="ECO:0008006" key="5">
    <source>
        <dbReference type="Google" id="ProtNLM"/>
    </source>
</evidence>
<feature type="region of interest" description="Disordered" evidence="2">
    <location>
        <begin position="325"/>
        <end position="363"/>
    </location>
</feature>
<feature type="compositionally biased region" description="Basic residues" evidence="2">
    <location>
        <begin position="261"/>
        <end position="270"/>
    </location>
</feature>
<feature type="region of interest" description="Disordered" evidence="2">
    <location>
        <begin position="1"/>
        <end position="25"/>
    </location>
</feature>
<feature type="compositionally biased region" description="Acidic residues" evidence="2">
    <location>
        <begin position="137"/>
        <end position="150"/>
    </location>
</feature>
<feature type="region of interest" description="Disordered" evidence="2">
    <location>
        <begin position="569"/>
        <end position="603"/>
    </location>
</feature>
<dbReference type="Gene3D" id="4.10.240.10">
    <property type="entry name" value="Zn(2)-C6 fungal-type DNA-binding domain"/>
    <property type="match status" value="1"/>
</dbReference>
<feature type="compositionally biased region" description="Basic and acidic residues" evidence="2">
    <location>
        <begin position="581"/>
        <end position="592"/>
    </location>
</feature>
<dbReference type="OrthoDB" id="5303703at2759"/>
<gene>
    <name evidence="3" type="ORF">EYC80_002899</name>
</gene>
<dbReference type="AlphaFoldDB" id="A0A5N6KC79"/>
<dbReference type="InterPro" id="IPR036864">
    <property type="entry name" value="Zn2-C6_fun-type_DNA-bd_sf"/>
</dbReference>
<feature type="region of interest" description="Disordered" evidence="2">
    <location>
        <begin position="1043"/>
        <end position="1063"/>
    </location>
</feature>
<protein>
    <recommendedName>
        <fullName evidence="5">Zn(2)-C6 fungal-type domain-containing protein</fullName>
    </recommendedName>
</protein>
<name>A0A5N6KC79_MONLA</name>
<accession>A0A5N6KC79</accession>
<feature type="compositionally biased region" description="Polar residues" evidence="2">
    <location>
        <begin position="15"/>
        <end position="25"/>
    </location>
</feature>
<sequence length="1149" mass="125009">MDNNPNLAQGDEPPNTLTNNIQPNPNESIFGIPNLFNNTNFAQASIISNAGENAMISPTSTHTSIFSDVSSSTNISPISAQTSIFGDVSRGNQASPTSFTQASFISNAPNSIIPRPESALLNTPTPEVDMDAISTETDSDIDSSSDTDGDAETKREKDKKTKDVVDDNTSSRSASSSPEVPDFHGSAMTVTETLPYPFPRTSYHSSPCIEYNPQTSLRNFSIMFSSTRRHAAIKGQAQRVGAAGADRDDSGTYDPNLEHKRNTRTTRVKKKENGGGGDGSLRAGVGTVRAVGAINARKTKVQGSCELIITINLTSEEGLKYLREIAPGPEGNDRKLSPIHEVDDEGSGDNEDEEADYPVHSTRRKKIKISHNQRSDGLTLEDLSYGHPQRRGCKSCFEAGDDECSLIEHQHEWPCEGCQDAGVDCELISPIELKASCIRCREKLRKRCSYADDGGKGVGTCKACEEADVKCIAGPKAGSGSSMRMNEVLANVGIKKKQNLKARGGNAKKVLSASATASTKKSQTMLRKWAPCNRCKHEFKGRCSLKKDDEGPCSRCVKANVPCTFTMLPTIPSTPSNRNVKNKEKETEEPKESSPVSRTPQDLTQTIILESTKLNDRVWRTTHPHVRRTKAQQKAFERAQSSSSANVQLMSTTPMIHPHQSKAIVRTSTLSHNQNKVIPTALPPNFIMSQNGIRTIIIKTAFSHPIIFNYLRDPMSRYPPCTFHTNPFFGLFGFGVREVTVVPWPSINGAGYEELENGHGDSEGGEEKTRMCVKCTYDRVKILGCEEHVMKIVGEIDQGMWNSGMVSKSVQACKRGLDEGRWGRGSGGEPEKGSIAELVWRARWCAVCPSPGAWICEHGEYGHGQSGRSESGSTQNSNTGKRGCGLILCDTCHELHAKIQKGGRKGGRAVLGRVIELAGETSRRSDYPDGVRADAGLLREDERGVADRGIEGADADLSGLNKVRSNAHSITGGTGERKVKGGAGFTVAVPTTERVNNTLANKPKGRPVEKPQPRQILDSVMVNKGEVVSDLVASMTKIPKWKGKDGDGFKPTQMSDEDENSEGKVEMMEGVSEMVIDEAIRGSTAFEGELTGDGEISGRWKGKGVDRRANDVARNVERDLYGSVNVKKGKVMKSVDKEWESREIIELSD</sequence>
<dbReference type="EMBL" id="VIGI01000004">
    <property type="protein sequence ID" value="KAB8300975.1"/>
    <property type="molecule type" value="Genomic_DNA"/>
</dbReference>
<dbReference type="InterPro" id="IPR001138">
    <property type="entry name" value="Zn2Cys6_DnaBD"/>
</dbReference>
<evidence type="ECO:0000256" key="2">
    <source>
        <dbReference type="SAM" id="MobiDB-lite"/>
    </source>
</evidence>
<keyword evidence="4" id="KW-1185">Reference proteome</keyword>
<dbReference type="Proteomes" id="UP000326757">
    <property type="component" value="Unassembled WGS sequence"/>
</dbReference>
<dbReference type="CDD" id="cd00067">
    <property type="entry name" value="GAL4"/>
    <property type="match status" value="1"/>
</dbReference>
<feature type="compositionally biased region" description="Basic and acidic residues" evidence="2">
    <location>
        <begin position="151"/>
        <end position="165"/>
    </location>
</feature>
<reference evidence="3 4" key="1">
    <citation type="submission" date="2019-06" db="EMBL/GenBank/DDBJ databases">
        <title>Genome Sequence of the Brown Rot Fungal Pathogen Monilinia laxa.</title>
        <authorList>
            <person name="De Miccolis Angelini R.M."/>
            <person name="Landi L."/>
            <person name="Abate D."/>
            <person name="Pollastro S."/>
            <person name="Romanazzi G."/>
            <person name="Faretra F."/>
        </authorList>
    </citation>
    <scope>NUCLEOTIDE SEQUENCE [LARGE SCALE GENOMIC DNA]</scope>
    <source>
        <strain evidence="3 4">Mlax316</strain>
    </source>
</reference>
<dbReference type="GO" id="GO:0008270">
    <property type="term" value="F:zinc ion binding"/>
    <property type="evidence" value="ECO:0007669"/>
    <property type="project" value="InterPro"/>
</dbReference>